<name>W2LV24_PHYNI</name>
<organism evidence="1">
    <name type="scientific">Phytophthora nicotianae</name>
    <name type="common">Potato buckeye rot agent</name>
    <name type="synonym">Phytophthora parasitica</name>
    <dbReference type="NCBI Taxonomy" id="4792"/>
    <lineage>
        <taxon>Eukaryota</taxon>
        <taxon>Sar</taxon>
        <taxon>Stramenopiles</taxon>
        <taxon>Oomycota</taxon>
        <taxon>Peronosporomycetes</taxon>
        <taxon>Peronosporales</taxon>
        <taxon>Peronosporaceae</taxon>
        <taxon>Phytophthora</taxon>
    </lineage>
</organism>
<dbReference type="OrthoDB" id="76714at2759"/>
<accession>W2LV24</accession>
<evidence type="ECO:0000313" key="1">
    <source>
        <dbReference type="EMBL" id="ETM01257.1"/>
    </source>
</evidence>
<proteinExistence type="predicted"/>
<protein>
    <submittedName>
        <fullName evidence="1">Uncharacterized protein</fullName>
    </submittedName>
</protein>
<dbReference type="EMBL" id="KI677777">
    <property type="protein sequence ID" value="ETM01257.1"/>
    <property type="molecule type" value="Genomic_DNA"/>
</dbReference>
<dbReference type="AlphaFoldDB" id="W2LV24"/>
<dbReference type="Proteomes" id="UP000054423">
    <property type="component" value="Unassembled WGS sequence"/>
</dbReference>
<gene>
    <name evidence="1" type="ORF">L917_02138</name>
</gene>
<reference evidence="1" key="1">
    <citation type="submission" date="2013-11" db="EMBL/GenBank/DDBJ databases">
        <title>The Genome Sequence of Phytophthora parasitica CHvinca01.</title>
        <authorList>
            <consortium name="The Broad Institute Genomics Platform"/>
            <person name="Russ C."/>
            <person name="Tyler B."/>
            <person name="Panabieres F."/>
            <person name="Shan W."/>
            <person name="Tripathy S."/>
            <person name="Grunwald N."/>
            <person name="Machado M."/>
            <person name="Johnson C.S."/>
            <person name="Arredondo F."/>
            <person name="Hong C."/>
            <person name="Coffey M."/>
            <person name="Young S.K."/>
            <person name="Zeng Q."/>
            <person name="Gargeya S."/>
            <person name="Fitzgerald M."/>
            <person name="Abouelleil A."/>
            <person name="Alvarado L."/>
            <person name="Chapman S.B."/>
            <person name="Gainer-Dewar J."/>
            <person name="Goldberg J."/>
            <person name="Griggs A."/>
            <person name="Gujja S."/>
            <person name="Hansen M."/>
            <person name="Howarth C."/>
            <person name="Imamovic A."/>
            <person name="Ireland A."/>
            <person name="Larimer J."/>
            <person name="McCowan C."/>
            <person name="Murphy C."/>
            <person name="Pearson M."/>
            <person name="Poon T.W."/>
            <person name="Priest M."/>
            <person name="Roberts A."/>
            <person name="Saif S."/>
            <person name="Shea T."/>
            <person name="Sykes S."/>
            <person name="Wortman J."/>
            <person name="Nusbaum C."/>
            <person name="Birren B."/>
        </authorList>
    </citation>
    <scope>NUCLEOTIDE SEQUENCE [LARGE SCALE GENOMIC DNA]</scope>
    <source>
        <strain evidence="1">CHvinca01</strain>
    </source>
</reference>
<dbReference type="VEuPathDB" id="FungiDB:PPTG_07172"/>
<sequence>MAVQLPYGVGWIIGNFMIVELAGGDNEGRVYGLITMVANLSSPFAQALTLVINQPLNLTTARIQADDISIRTDLIYAVLTRPYFQKAETQELLRTGGSSKILGGLTVFYVMFALCGHS</sequence>